<protein>
    <submittedName>
        <fullName evidence="1">Uncharacterized protein</fullName>
    </submittedName>
</protein>
<reference evidence="1" key="2">
    <citation type="submission" date="2025-09" db="UniProtKB">
        <authorList>
            <consortium name="EnsemblPlants"/>
        </authorList>
    </citation>
    <scope>IDENTIFICATION</scope>
</reference>
<accession>A0ACD5TW66</accession>
<keyword evidence="2" id="KW-1185">Reference proteome</keyword>
<dbReference type="EnsemblPlants" id="AVESA.00010b.r2.1DG0134730.1">
    <property type="protein sequence ID" value="AVESA.00010b.r2.1DG0134730.1.CDS"/>
    <property type="gene ID" value="AVESA.00010b.r2.1DG0134730"/>
</dbReference>
<name>A0ACD5TW66_AVESA</name>
<organism evidence="1 2">
    <name type="scientific">Avena sativa</name>
    <name type="common">Oat</name>
    <dbReference type="NCBI Taxonomy" id="4498"/>
    <lineage>
        <taxon>Eukaryota</taxon>
        <taxon>Viridiplantae</taxon>
        <taxon>Streptophyta</taxon>
        <taxon>Embryophyta</taxon>
        <taxon>Tracheophyta</taxon>
        <taxon>Spermatophyta</taxon>
        <taxon>Magnoliopsida</taxon>
        <taxon>Liliopsida</taxon>
        <taxon>Poales</taxon>
        <taxon>Poaceae</taxon>
        <taxon>BOP clade</taxon>
        <taxon>Pooideae</taxon>
        <taxon>Poodae</taxon>
        <taxon>Poeae</taxon>
        <taxon>Poeae Chloroplast Group 1 (Aveneae type)</taxon>
        <taxon>Aveninae</taxon>
        <taxon>Avena</taxon>
    </lineage>
</organism>
<sequence>MDKDKDKELEAKKGDGSGSSLRKPLVWLSLDSAGETQIVERVIQGGGGSMHPPMLTRTNYQEWSLVMKVQMEAKGLWDVISDLTGTNRDDRHALAFILKGVPAELMRVLAVKATTQDAWEAIKVMRVGTDRVCKVKASTLHSEYDNLRSYGIDGG</sequence>
<evidence type="ECO:0000313" key="2">
    <source>
        <dbReference type="Proteomes" id="UP001732700"/>
    </source>
</evidence>
<evidence type="ECO:0000313" key="1">
    <source>
        <dbReference type="EnsemblPlants" id="AVESA.00010b.r2.1DG0134730.1.CDS"/>
    </source>
</evidence>
<reference evidence="1" key="1">
    <citation type="submission" date="2021-05" db="EMBL/GenBank/DDBJ databases">
        <authorList>
            <person name="Scholz U."/>
            <person name="Mascher M."/>
            <person name="Fiebig A."/>
        </authorList>
    </citation>
    <scope>NUCLEOTIDE SEQUENCE [LARGE SCALE GENOMIC DNA]</scope>
</reference>
<dbReference type="Proteomes" id="UP001732700">
    <property type="component" value="Chromosome 1D"/>
</dbReference>
<proteinExistence type="predicted"/>